<evidence type="ECO:0000313" key="9">
    <source>
        <dbReference type="Proteomes" id="UP001596542"/>
    </source>
</evidence>
<dbReference type="InterPro" id="IPR016032">
    <property type="entry name" value="Sig_transdc_resp-reg_C-effctor"/>
</dbReference>
<evidence type="ECO:0000256" key="3">
    <source>
        <dbReference type="ARBA" id="ARBA00023125"/>
    </source>
</evidence>
<feature type="domain" description="Response regulatory" evidence="6">
    <location>
        <begin position="2"/>
        <end position="117"/>
    </location>
</feature>
<dbReference type="Gene3D" id="1.10.10.10">
    <property type="entry name" value="Winged helix-like DNA-binding domain superfamily/Winged helix DNA-binding domain"/>
    <property type="match status" value="1"/>
</dbReference>
<name>A0ABW2I9D3_9BURK</name>
<dbReference type="PROSITE" id="PS51755">
    <property type="entry name" value="OMPR_PHOB"/>
    <property type="match status" value="1"/>
</dbReference>
<feature type="domain" description="OmpR/PhoB-type" evidence="7">
    <location>
        <begin position="135"/>
        <end position="234"/>
    </location>
</feature>
<evidence type="ECO:0000256" key="1">
    <source>
        <dbReference type="ARBA" id="ARBA00022553"/>
    </source>
</evidence>
<dbReference type="Pfam" id="PF00072">
    <property type="entry name" value="Response_reg"/>
    <property type="match status" value="1"/>
</dbReference>
<dbReference type="CDD" id="cd00383">
    <property type="entry name" value="trans_reg_C"/>
    <property type="match status" value="1"/>
</dbReference>
<dbReference type="InterPro" id="IPR011006">
    <property type="entry name" value="CheY-like_superfamily"/>
</dbReference>
<dbReference type="Proteomes" id="UP001596542">
    <property type="component" value="Unassembled WGS sequence"/>
</dbReference>
<dbReference type="InterPro" id="IPR001789">
    <property type="entry name" value="Sig_transdc_resp-reg_receiver"/>
</dbReference>
<dbReference type="Gene3D" id="3.40.50.2300">
    <property type="match status" value="1"/>
</dbReference>
<dbReference type="SUPFAM" id="SSF46894">
    <property type="entry name" value="C-terminal effector domain of the bipartite response regulators"/>
    <property type="match status" value="1"/>
</dbReference>
<evidence type="ECO:0000259" key="7">
    <source>
        <dbReference type="PROSITE" id="PS51755"/>
    </source>
</evidence>
<keyword evidence="9" id="KW-1185">Reference proteome</keyword>
<dbReference type="InterPro" id="IPR001867">
    <property type="entry name" value="OmpR/PhoB-type_DNA-bd"/>
</dbReference>
<comment type="caution">
    <text evidence="4">Lacks conserved residue(s) required for the propagation of feature annotation.</text>
</comment>
<dbReference type="PROSITE" id="PS50110">
    <property type="entry name" value="RESPONSE_REGULATORY"/>
    <property type="match status" value="1"/>
</dbReference>
<sequence length="235" mass="26350">MKIATLELDQHESNILQRMVVDAGHECTAFFTGLSLIDALHYKKFDLLILEWLLPDMAGSELIRLIRSSASKNMMVMFLTHRSSDAEVVQGIRAGANDYVTKPVSAAELAVRIHTLSKITPPSVYESNKAIKRMPDLLGVGFYCFDLIQRVATIRGCAVALQTKEFDIAVLLFTHAGQVISREQIMNEVWGRASVTSARTLDTHMSRVRSKLQLNPDNNIRLVTIYTIGYRLDVL</sequence>
<dbReference type="InterPro" id="IPR036388">
    <property type="entry name" value="WH-like_DNA-bd_sf"/>
</dbReference>
<dbReference type="SMART" id="SM00862">
    <property type="entry name" value="Trans_reg_C"/>
    <property type="match status" value="1"/>
</dbReference>
<keyword evidence="2" id="KW-0902">Two-component regulatory system</keyword>
<evidence type="ECO:0000256" key="4">
    <source>
        <dbReference type="PROSITE-ProRule" id="PRU00169"/>
    </source>
</evidence>
<protein>
    <submittedName>
        <fullName evidence="8">Response regulator transcription factor</fullName>
    </submittedName>
</protein>
<dbReference type="SMART" id="SM00448">
    <property type="entry name" value="REC"/>
    <property type="match status" value="1"/>
</dbReference>
<feature type="DNA-binding region" description="OmpR/PhoB-type" evidence="5">
    <location>
        <begin position="135"/>
        <end position="234"/>
    </location>
</feature>
<gene>
    <name evidence="8" type="ORF">ACFQPC_05785</name>
</gene>
<organism evidence="8 9">
    <name type="scientific">Herminiimonas glaciei</name>
    <dbReference type="NCBI Taxonomy" id="523788"/>
    <lineage>
        <taxon>Bacteria</taxon>
        <taxon>Pseudomonadati</taxon>
        <taxon>Pseudomonadota</taxon>
        <taxon>Betaproteobacteria</taxon>
        <taxon>Burkholderiales</taxon>
        <taxon>Oxalobacteraceae</taxon>
        <taxon>Herminiimonas</taxon>
    </lineage>
</organism>
<proteinExistence type="predicted"/>
<dbReference type="PANTHER" id="PTHR48111:SF40">
    <property type="entry name" value="PHOSPHATE REGULON TRANSCRIPTIONAL REGULATORY PROTEIN PHOB"/>
    <property type="match status" value="1"/>
</dbReference>
<dbReference type="SUPFAM" id="SSF52172">
    <property type="entry name" value="CheY-like"/>
    <property type="match status" value="1"/>
</dbReference>
<evidence type="ECO:0000256" key="5">
    <source>
        <dbReference type="PROSITE-ProRule" id="PRU01091"/>
    </source>
</evidence>
<comment type="caution">
    <text evidence="8">The sequence shown here is derived from an EMBL/GenBank/DDBJ whole genome shotgun (WGS) entry which is preliminary data.</text>
</comment>
<dbReference type="Pfam" id="PF00486">
    <property type="entry name" value="Trans_reg_C"/>
    <property type="match status" value="1"/>
</dbReference>
<keyword evidence="1" id="KW-0597">Phosphoprotein</keyword>
<dbReference type="InterPro" id="IPR039420">
    <property type="entry name" value="WalR-like"/>
</dbReference>
<evidence type="ECO:0000313" key="8">
    <source>
        <dbReference type="EMBL" id="MFC7287546.1"/>
    </source>
</evidence>
<evidence type="ECO:0000256" key="2">
    <source>
        <dbReference type="ARBA" id="ARBA00023012"/>
    </source>
</evidence>
<dbReference type="RefSeq" id="WP_382270733.1">
    <property type="nucleotide sequence ID" value="NZ_JBHTBU010000001.1"/>
</dbReference>
<reference evidence="9" key="1">
    <citation type="journal article" date="2019" name="Int. J. Syst. Evol. Microbiol.">
        <title>The Global Catalogue of Microorganisms (GCM) 10K type strain sequencing project: providing services to taxonomists for standard genome sequencing and annotation.</title>
        <authorList>
            <consortium name="The Broad Institute Genomics Platform"/>
            <consortium name="The Broad Institute Genome Sequencing Center for Infectious Disease"/>
            <person name="Wu L."/>
            <person name="Ma J."/>
        </authorList>
    </citation>
    <scope>NUCLEOTIDE SEQUENCE [LARGE SCALE GENOMIC DNA]</scope>
    <source>
        <strain evidence="9">KACC 12508</strain>
    </source>
</reference>
<keyword evidence="3 5" id="KW-0238">DNA-binding</keyword>
<accession>A0ABW2I9D3</accession>
<dbReference type="EMBL" id="JBHTBU010000001">
    <property type="protein sequence ID" value="MFC7287546.1"/>
    <property type="molecule type" value="Genomic_DNA"/>
</dbReference>
<dbReference type="PANTHER" id="PTHR48111">
    <property type="entry name" value="REGULATOR OF RPOS"/>
    <property type="match status" value="1"/>
</dbReference>
<evidence type="ECO:0000259" key="6">
    <source>
        <dbReference type="PROSITE" id="PS50110"/>
    </source>
</evidence>
<dbReference type="Gene3D" id="6.10.250.690">
    <property type="match status" value="1"/>
</dbReference>